<dbReference type="GO" id="GO:0070291">
    <property type="term" value="P:N-acylethanolamine metabolic process"/>
    <property type="evidence" value="ECO:0007669"/>
    <property type="project" value="TreeGrafter"/>
</dbReference>
<evidence type="ECO:0008006" key="3">
    <source>
        <dbReference type="Google" id="ProtNLM"/>
    </source>
</evidence>
<evidence type="ECO:0000313" key="2">
    <source>
        <dbReference type="Proteomes" id="UP000694397"/>
    </source>
</evidence>
<proteinExistence type="predicted"/>
<protein>
    <recommendedName>
        <fullName evidence="3">Metallo-beta-lactamase domain-containing protein</fullName>
    </recommendedName>
</protein>
<accession>A0A8C9W8D9</accession>
<dbReference type="GO" id="GO:0070290">
    <property type="term" value="F:N-acylphosphatidylethanolamine-specific phospholipase D activity"/>
    <property type="evidence" value="ECO:0007669"/>
    <property type="project" value="TreeGrafter"/>
</dbReference>
<reference evidence="1" key="3">
    <citation type="submission" date="2025-09" db="UniProtKB">
        <authorList>
            <consortium name="Ensembl"/>
        </authorList>
    </citation>
    <scope>IDENTIFICATION</scope>
</reference>
<dbReference type="OrthoDB" id="332863at2759"/>
<sequence length="93" mass="10828">MARFRSSFRDFLKPQHVDPEEAVQIHLDVRARRSIGIHWGTFALAHEYYLEPPVKLREAAERSGLKEDDFFVLNHGESRLLNSEDEDVFEGSD</sequence>
<dbReference type="PANTHER" id="PTHR15032:SF4">
    <property type="entry name" value="N-ACYL-PHOSPHATIDYLETHANOLAMINE-HYDROLYZING PHOSPHOLIPASE D"/>
    <property type="match status" value="1"/>
</dbReference>
<dbReference type="PANTHER" id="PTHR15032">
    <property type="entry name" value="N-ACYL-PHOSPHATIDYLETHANOLAMINE-HYDROLYZING PHOSPHOLIPASE D"/>
    <property type="match status" value="1"/>
</dbReference>
<dbReference type="AlphaFoldDB" id="A0A8C9W8D9"/>
<dbReference type="GeneTree" id="ENSGT00390000017990"/>
<dbReference type="GO" id="GO:0070292">
    <property type="term" value="P:N-acylphosphatidylethanolamine metabolic process"/>
    <property type="evidence" value="ECO:0007669"/>
    <property type="project" value="TreeGrafter"/>
</dbReference>
<evidence type="ECO:0000313" key="1">
    <source>
        <dbReference type="Ensembl" id="ENSSFOP00015070215.1"/>
    </source>
</evidence>
<dbReference type="GO" id="GO:0005737">
    <property type="term" value="C:cytoplasm"/>
    <property type="evidence" value="ECO:0007669"/>
    <property type="project" value="TreeGrafter"/>
</dbReference>
<reference evidence="1 2" key="1">
    <citation type="submission" date="2019-04" db="EMBL/GenBank/DDBJ databases">
        <authorList>
            <consortium name="Wellcome Sanger Institute Data Sharing"/>
        </authorList>
    </citation>
    <scope>NUCLEOTIDE SEQUENCE [LARGE SCALE GENOMIC DNA]</scope>
</reference>
<keyword evidence="2" id="KW-1185">Reference proteome</keyword>
<dbReference type="Ensembl" id="ENSSFOT00015072816.1">
    <property type="protein sequence ID" value="ENSSFOP00015070215.1"/>
    <property type="gene ID" value="ENSSFOG00015025156.1"/>
</dbReference>
<organism evidence="1 2">
    <name type="scientific">Scleropages formosus</name>
    <name type="common">Asian bonytongue</name>
    <name type="synonym">Osteoglossum formosum</name>
    <dbReference type="NCBI Taxonomy" id="113540"/>
    <lineage>
        <taxon>Eukaryota</taxon>
        <taxon>Metazoa</taxon>
        <taxon>Chordata</taxon>
        <taxon>Craniata</taxon>
        <taxon>Vertebrata</taxon>
        <taxon>Euteleostomi</taxon>
        <taxon>Actinopterygii</taxon>
        <taxon>Neopterygii</taxon>
        <taxon>Teleostei</taxon>
        <taxon>Osteoglossocephala</taxon>
        <taxon>Osteoglossomorpha</taxon>
        <taxon>Osteoglossiformes</taxon>
        <taxon>Osteoglossidae</taxon>
        <taxon>Scleropages</taxon>
    </lineage>
</organism>
<name>A0A8C9W8D9_SCLFO</name>
<reference evidence="1" key="2">
    <citation type="submission" date="2025-08" db="UniProtKB">
        <authorList>
            <consortium name="Ensembl"/>
        </authorList>
    </citation>
    <scope>IDENTIFICATION</scope>
</reference>
<dbReference type="Gene3D" id="3.60.15.10">
    <property type="entry name" value="Ribonuclease Z/Hydroxyacylglutathione hydrolase-like"/>
    <property type="match status" value="1"/>
</dbReference>
<dbReference type="InterPro" id="IPR036866">
    <property type="entry name" value="RibonucZ/Hydroxyglut_hydro"/>
</dbReference>
<dbReference type="Proteomes" id="UP000694397">
    <property type="component" value="Chromosome 2"/>
</dbReference>